<feature type="region of interest" description="Disordered" evidence="1">
    <location>
        <begin position="89"/>
        <end position="114"/>
    </location>
</feature>
<protein>
    <submittedName>
        <fullName evidence="2">Uncharacterized protein</fullName>
    </submittedName>
</protein>
<sequence length="114" mass="12563">MDEKHGSNLAWKRMIQQADPEDQFYGGILARAIRGLAAKPYQLPLHSHILFYSVQRPLGVTRPVLSAWPHSVRATLVSDASSCPLACPSRPADSTHFRTTPSQGERTHTMTGPS</sequence>
<organism evidence="2 3">
    <name type="scientific">Elysia crispata</name>
    <name type="common">lettuce slug</name>
    <dbReference type="NCBI Taxonomy" id="231223"/>
    <lineage>
        <taxon>Eukaryota</taxon>
        <taxon>Metazoa</taxon>
        <taxon>Spiralia</taxon>
        <taxon>Lophotrochozoa</taxon>
        <taxon>Mollusca</taxon>
        <taxon>Gastropoda</taxon>
        <taxon>Heterobranchia</taxon>
        <taxon>Euthyneura</taxon>
        <taxon>Panpulmonata</taxon>
        <taxon>Sacoglossa</taxon>
        <taxon>Placobranchoidea</taxon>
        <taxon>Plakobranchidae</taxon>
        <taxon>Elysia</taxon>
    </lineage>
</organism>
<keyword evidence="3" id="KW-1185">Reference proteome</keyword>
<proteinExistence type="predicted"/>
<gene>
    <name evidence="2" type="ORF">RRG08_057652</name>
</gene>
<accession>A0AAE1DQR5</accession>
<dbReference type="EMBL" id="JAWDGP010002856">
    <property type="protein sequence ID" value="KAK3779282.1"/>
    <property type="molecule type" value="Genomic_DNA"/>
</dbReference>
<dbReference type="AlphaFoldDB" id="A0AAE1DQR5"/>
<evidence type="ECO:0000256" key="1">
    <source>
        <dbReference type="SAM" id="MobiDB-lite"/>
    </source>
</evidence>
<name>A0AAE1DQR5_9GAST</name>
<reference evidence="2" key="1">
    <citation type="journal article" date="2023" name="G3 (Bethesda)">
        <title>A reference genome for the long-term kleptoplast-retaining sea slug Elysia crispata morphotype clarki.</title>
        <authorList>
            <person name="Eastman K.E."/>
            <person name="Pendleton A.L."/>
            <person name="Shaikh M.A."/>
            <person name="Suttiyut T."/>
            <person name="Ogas R."/>
            <person name="Tomko P."/>
            <person name="Gavelis G."/>
            <person name="Widhalm J.R."/>
            <person name="Wisecaver J.H."/>
        </authorList>
    </citation>
    <scope>NUCLEOTIDE SEQUENCE</scope>
    <source>
        <strain evidence="2">ECLA1</strain>
    </source>
</reference>
<feature type="compositionally biased region" description="Polar residues" evidence="1">
    <location>
        <begin position="97"/>
        <end position="114"/>
    </location>
</feature>
<evidence type="ECO:0000313" key="2">
    <source>
        <dbReference type="EMBL" id="KAK3779282.1"/>
    </source>
</evidence>
<evidence type="ECO:0000313" key="3">
    <source>
        <dbReference type="Proteomes" id="UP001283361"/>
    </source>
</evidence>
<comment type="caution">
    <text evidence="2">The sequence shown here is derived from an EMBL/GenBank/DDBJ whole genome shotgun (WGS) entry which is preliminary data.</text>
</comment>
<dbReference type="Proteomes" id="UP001283361">
    <property type="component" value="Unassembled WGS sequence"/>
</dbReference>